<protein>
    <submittedName>
        <fullName evidence="3">C39 family peptidase</fullName>
    </submittedName>
</protein>
<gene>
    <name evidence="3" type="ORF">NRE15_14200</name>
</gene>
<dbReference type="Proteomes" id="UP001315967">
    <property type="component" value="Chromosome"/>
</dbReference>
<dbReference type="Pfam" id="PF13529">
    <property type="entry name" value="Peptidase_C39_2"/>
    <property type="match status" value="1"/>
</dbReference>
<dbReference type="EMBL" id="CP102453">
    <property type="protein sequence ID" value="UUX34014.1"/>
    <property type="molecule type" value="Genomic_DNA"/>
</dbReference>
<evidence type="ECO:0000256" key="1">
    <source>
        <dbReference type="SAM" id="Phobius"/>
    </source>
</evidence>
<accession>A0ABY5P5J2</accession>
<dbReference type="InterPro" id="IPR039564">
    <property type="entry name" value="Peptidase_C39-like"/>
</dbReference>
<dbReference type="RefSeq" id="WP_313793516.1">
    <property type="nucleotide sequence ID" value="NZ_CP102453.1"/>
</dbReference>
<evidence type="ECO:0000259" key="2">
    <source>
        <dbReference type="Pfam" id="PF13529"/>
    </source>
</evidence>
<feature type="transmembrane region" description="Helical" evidence="1">
    <location>
        <begin position="16"/>
        <end position="37"/>
    </location>
</feature>
<keyword evidence="4" id="KW-1185">Reference proteome</keyword>
<keyword evidence="1" id="KW-0472">Membrane</keyword>
<reference evidence="3 4" key="1">
    <citation type="submission" date="2022-08" db="EMBL/GenBank/DDBJ databases">
        <title>Aerococcaceae sp. nov isolated from spoiled eye mask.</title>
        <authorList>
            <person name="Zhou G."/>
            <person name="Xie X.-B."/>
            <person name="Shi Q.-S."/>
            <person name="Wang Y.-S."/>
            <person name="Wen X."/>
            <person name="Peng H."/>
            <person name="Yang X.-J."/>
            <person name="Tao H.-B."/>
            <person name="Huang X.-M."/>
        </authorList>
    </citation>
    <scope>NUCLEOTIDE SEQUENCE [LARGE SCALE GENOMIC DNA]</scope>
    <source>
        <strain evidence="4">DM20194951</strain>
    </source>
</reference>
<organism evidence="3 4">
    <name type="scientific">Fundicoccus culcitae</name>
    <dbReference type="NCBI Taxonomy" id="2969821"/>
    <lineage>
        <taxon>Bacteria</taxon>
        <taxon>Bacillati</taxon>
        <taxon>Bacillota</taxon>
        <taxon>Bacilli</taxon>
        <taxon>Lactobacillales</taxon>
        <taxon>Aerococcaceae</taxon>
        <taxon>Fundicoccus</taxon>
    </lineage>
</organism>
<evidence type="ECO:0000313" key="4">
    <source>
        <dbReference type="Proteomes" id="UP001315967"/>
    </source>
</evidence>
<feature type="domain" description="Peptidase C39-like" evidence="2">
    <location>
        <begin position="101"/>
        <end position="235"/>
    </location>
</feature>
<proteinExistence type="predicted"/>
<sequence>MARKTQAKNPHRRNHLIIGFILIIVLIGMGVTLFLMLQSHHPNEAMYREVAEENENYLLENQAIINQTIYTNQDNPKDLGYIFLPENPATYIDIAHINQYNVPLLNQNDPQWANDAYGTDGSRTIWENGCAIVVLAMVDSYFSGSLTTPNDITRWSSNNYYMDYQGSSWQLYPAFGEAFNYQVTDYGNDFQQAIQGLNEGYLIVTSVGPGYFTLGGHVILIRGYQDGLVYVNDPNDDSTKMHSIQGIPEQTIIQDGLNYWGIRPW</sequence>
<evidence type="ECO:0000313" key="3">
    <source>
        <dbReference type="EMBL" id="UUX34014.1"/>
    </source>
</evidence>
<dbReference type="Gene3D" id="3.90.70.10">
    <property type="entry name" value="Cysteine proteinases"/>
    <property type="match status" value="1"/>
</dbReference>
<keyword evidence="1" id="KW-0812">Transmembrane</keyword>
<name>A0ABY5P5J2_9LACT</name>
<keyword evidence="1" id="KW-1133">Transmembrane helix</keyword>